<dbReference type="OrthoDB" id="6707137at2"/>
<dbReference type="NCBIfam" id="NF038216">
    <property type="entry name" value="ABZJ_00895_fam"/>
    <property type="match status" value="1"/>
</dbReference>
<keyword evidence="1" id="KW-1133">Transmembrane helix</keyword>
<keyword evidence="1" id="KW-0472">Membrane</keyword>
<keyword evidence="3" id="KW-1185">Reference proteome</keyword>
<sequence>MVSLTRYFFIFFIICFVMTCICGVLAALLPQGVGGVLTVVPYLVAMVLILFRFLKKNKRAPNQTERKKFTLGFTLIFWFYNFAFLVLGVAIFSRNDPEIWQNLMLYLQNAQFISIIVIMFLLMAIPLYLLTYWFYGPLAKRMASQKFGA</sequence>
<feature type="transmembrane region" description="Helical" evidence="1">
    <location>
        <begin position="112"/>
        <end position="135"/>
    </location>
</feature>
<name>A0A1A7R997_9GAMM</name>
<feature type="transmembrane region" description="Helical" evidence="1">
    <location>
        <begin position="7"/>
        <end position="29"/>
    </location>
</feature>
<feature type="transmembrane region" description="Helical" evidence="1">
    <location>
        <begin position="35"/>
        <end position="54"/>
    </location>
</feature>
<accession>A0A1A7R997</accession>
<feature type="transmembrane region" description="Helical" evidence="1">
    <location>
        <begin position="75"/>
        <end position="92"/>
    </location>
</feature>
<evidence type="ECO:0000313" key="2">
    <source>
        <dbReference type="EMBL" id="OBX28049.1"/>
    </source>
</evidence>
<evidence type="ECO:0000256" key="1">
    <source>
        <dbReference type="SAM" id="Phobius"/>
    </source>
</evidence>
<organism evidence="2 3">
    <name type="scientific">Acinetobacter gandensis</name>
    <dbReference type="NCBI Taxonomy" id="1443941"/>
    <lineage>
        <taxon>Bacteria</taxon>
        <taxon>Pseudomonadati</taxon>
        <taxon>Pseudomonadota</taxon>
        <taxon>Gammaproteobacteria</taxon>
        <taxon>Moraxellales</taxon>
        <taxon>Moraxellaceae</taxon>
        <taxon>Acinetobacter</taxon>
    </lineage>
</organism>
<dbReference type="InterPro" id="IPR047730">
    <property type="entry name" value="ABZJ_00895-like"/>
</dbReference>
<dbReference type="RefSeq" id="WP_067766250.1">
    <property type="nucleotide sequence ID" value="NZ_CP183909.1"/>
</dbReference>
<comment type="caution">
    <text evidence="2">The sequence shown here is derived from an EMBL/GenBank/DDBJ whole genome shotgun (WGS) entry which is preliminary data.</text>
</comment>
<evidence type="ECO:0000313" key="3">
    <source>
        <dbReference type="Proteomes" id="UP000185753"/>
    </source>
</evidence>
<dbReference type="EMBL" id="LZDS01000027">
    <property type="protein sequence ID" value="OBX28049.1"/>
    <property type="molecule type" value="Genomic_DNA"/>
</dbReference>
<reference evidence="3" key="1">
    <citation type="submission" date="2016-06" db="EMBL/GenBank/DDBJ databases">
        <authorList>
            <person name="Radolfova-Krizova L."/>
            <person name="Nemec A."/>
        </authorList>
    </citation>
    <scope>NUCLEOTIDE SEQUENCE [LARGE SCALE GENOMIC DNA]</scope>
    <source>
        <strain evidence="3">ANC 4275</strain>
    </source>
</reference>
<proteinExistence type="predicted"/>
<dbReference type="AlphaFoldDB" id="A0A1A7R997"/>
<protein>
    <submittedName>
        <fullName evidence="2">Uncharacterized protein</fullName>
    </submittedName>
</protein>
<dbReference type="Proteomes" id="UP000185753">
    <property type="component" value="Unassembled WGS sequence"/>
</dbReference>
<keyword evidence="1" id="KW-0812">Transmembrane</keyword>
<gene>
    <name evidence="2" type="ORF">A9J31_08010</name>
</gene>